<keyword evidence="1" id="KW-0378">Hydrolase</keyword>
<dbReference type="AlphaFoldDB" id="A0A077ZF81"/>
<dbReference type="GO" id="GO:0004190">
    <property type="term" value="F:aspartic-type endopeptidase activity"/>
    <property type="evidence" value="ECO:0007669"/>
    <property type="project" value="InterPro"/>
</dbReference>
<dbReference type="Gene3D" id="2.40.70.10">
    <property type="entry name" value="Acid Proteases"/>
    <property type="match status" value="1"/>
</dbReference>
<proteinExistence type="predicted"/>
<gene>
    <name evidence="1" type="ORF">TTRE_0000646301</name>
</gene>
<name>A0A077ZF81_TRITR</name>
<dbReference type="SUPFAM" id="SSF50630">
    <property type="entry name" value="Acid proteases"/>
    <property type="match status" value="1"/>
</dbReference>
<dbReference type="CDD" id="cd00303">
    <property type="entry name" value="retropepsin_like"/>
    <property type="match status" value="1"/>
</dbReference>
<feature type="non-terminal residue" evidence="1">
    <location>
        <position position="221"/>
    </location>
</feature>
<organism evidence="1 2">
    <name type="scientific">Trichuris trichiura</name>
    <name type="common">Whipworm</name>
    <name type="synonym">Trichocephalus trichiurus</name>
    <dbReference type="NCBI Taxonomy" id="36087"/>
    <lineage>
        <taxon>Eukaryota</taxon>
        <taxon>Metazoa</taxon>
        <taxon>Ecdysozoa</taxon>
        <taxon>Nematoda</taxon>
        <taxon>Enoplea</taxon>
        <taxon>Dorylaimia</taxon>
        <taxon>Trichinellida</taxon>
        <taxon>Trichuridae</taxon>
        <taxon>Trichuris</taxon>
    </lineage>
</organism>
<evidence type="ECO:0000313" key="1">
    <source>
        <dbReference type="EMBL" id="CDW58158.1"/>
    </source>
</evidence>
<keyword evidence="2" id="KW-1185">Reference proteome</keyword>
<protein>
    <submittedName>
        <fullName evidence="1">Asp protease 2 domain containing protein</fullName>
    </submittedName>
</protein>
<dbReference type="EMBL" id="HG806276">
    <property type="protein sequence ID" value="CDW58158.1"/>
    <property type="molecule type" value="Genomic_DNA"/>
</dbReference>
<dbReference type="OrthoDB" id="5832112at2759"/>
<dbReference type="InterPro" id="IPR001969">
    <property type="entry name" value="Aspartic_peptidase_AS"/>
</dbReference>
<accession>A0A077ZF81</accession>
<dbReference type="Proteomes" id="UP000030665">
    <property type="component" value="Unassembled WGS sequence"/>
</dbReference>
<dbReference type="Pfam" id="PF13975">
    <property type="entry name" value="gag-asp_proteas"/>
    <property type="match status" value="1"/>
</dbReference>
<sequence length="221" mass="24606">MIPACINDYCCDVMIDTGSSVSLLSDRVVQALAKEDIVSGIPLIRLLNASSQPVTVKGEITLRVSVGKLAHPFKFIIVQSLVADAILGMDFLEFDLSVSYCRAKENKADPISRRLETDEEEVQERRSKCTVTMVQSTITEDELRTAQLNDVILSKVIQELQNGTLPSTTRANEWKKTPLLRYAQIADSLSLCNGVLHRTIRLEPNEAAWKVPVKPESLRTH</sequence>
<reference evidence="1" key="2">
    <citation type="submission" date="2014-03" db="EMBL/GenBank/DDBJ databases">
        <title>The whipworm genome and dual-species transcriptomics of an intimate host-pathogen interaction.</title>
        <authorList>
            <person name="Foth B.J."/>
            <person name="Tsai I.J."/>
            <person name="Reid A.J."/>
            <person name="Bancroft A.J."/>
            <person name="Nichol S."/>
            <person name="Tracey A."/>
            <person name="Holroyd N."/>
            <person name="Cotton J.A."/>
            <person name="Stanley E.J."/>
            <person name="Zarowiecki M."/>
            <person name="Liu J.Z."/>
            <person name="Huckvale T."/>
            <person name="Cooper P.J."/>
            <person name="Grencis R.K."/>
            <person name="Berriman M."/>
        </authorList>
    </citation>
    <scope>NUCLEOTIDE SEQUENCE [LARGE SCALE GENOMIC DNA]</scope>
</reference>
<keyword evidence="1" id="KW-0645">Protease</keyword>
<dbReference type="GO" id="GO:0006508">
    <property type="term" value="P:proteolysis"/>
    <property type="evidence" value="ECO:0007669"/>
    <property type="project" value="UniProtKB-KW"/>
</dbReference>
<evidence type="ECO:0000313" key="2">
    <source>
        <dbReference type="Proteomes" id="UP000030665"/>
    </source>
</evidence>
<dbReference type="InterPro" id="IPR021109">
    <property type="entry name" value="Peptidase_aspartic_dom_sf"/>
</dbReference>
<reference evidence="1" key="1">
    <citation type="submission" date="2014-01" db="EMBL/GenBank/DDBJ databases">
        <authorList>
            <person name="Aslett M."/>
        </authorList>
    </citation>
    <scope>NUCLEOTIDE SEQUENCE</scope>
</reference>
<dbReference type="PROSITE" id="PS00141">
    <property type="entry name" value="ASP_PROTEASE"/>
    <property type="match status" value="1"/>
</dbReference>